<evidence type="ECO:0000313" key="6">
    <source>
        <dbReference type="Proteomes" id="UP000053621"/>
    </source>
</evidence>
<feature type="compositionally biased region" description="Low complexity" evidence="1">
    <location>
        <begin position="106"/>
        <end position="115"/>
    </location>
</feature>
<accession>A0A2P4NLI3</accession>
<feature type="region of interest" description="Disordered" evidence="1">
    <location>
        <begin position="106"/>
        <end position="125"/>
    </location>
</feature>
<proteinExistence type="predicted"/>
<evidence type="ECO:0000259" key="2">
    <source>
        <dbReference type="Pfam" id="PF26270"/>
    </source>
</evidence>
<reference evidence="5" key="1">
    <citation type="submission" date="2017-08" db="EMBL/GenBank/DDBJ databases">
        <title>Haloferax marisrubri sp. nov., isolated from the Discovery deep brine-seawater interface in the Red Sea.</title>
        <authorList>
            <person name="Zhang G."/>
            <person name="Stingl U."/>
        </authorList>
    </citation>
    <scope>NUCLEOTIDE SEQUENCE [LARGE SCALE GENOMIC DNA]</scope>
    <source>
        <strain evidence="5">SB3</strain>
    </source>
</reference>
<evidence type="ECO:0000259" key="4">
    <source>
        <dbReference type="Pfam" id="PF26272"/>
    </source>
</evidence>
<keyword evidence="6" id="KW-1185">Reference proteome</keyword>
<dbReference type="Pfam" id="PF26270">
    <property type="entry name" value="DUF8073_C"/>
    <property type="match status" value="1"/>
</dbReference>
<dbReference type="EMBL" id="LOPW02000018">
    <property type="protein sequence ID" value="POG54005.1"/>
    <property type="molecule type" value="Genomic_DNA"/>
</dbReference>
<organism evidence="5 6">
    <name type="scientific">Haloferax marisrubri</name>
    <dbReference type="NCBI Taxonomy" id="1544719"/>
    <lineage>
        <taxon>Archaea</taxon>
        <taxon>Methanobacteriati</taxon>
        <taxon>Methanobacteriota</taxon>
        <taxon>Stenosarchaea group</taxon>
        <taxon>Halobacteria</taxon>
        <taxon>Halobacteriales</taxon>
        <taxon>Haloferacaceae</taxon>
        <taxon>Haloferax</taxon>
    </lineage>
</organism>
<feature type="compositionally biased region" description="Acidic residues" evidence="1">
    <location>
        <begin position="116"/>
        <end position="125"/>
    </location>
</feature>
<dbReference type="RefSeq" id="WP_058567644.1">
    <property type="nucleotide sequence ID" value="NZ_LOPW02000018.1"/>
</dbReference>
<evidence type="ECO:0000259" key="3">
    <source>
        <dbReference type="Pfam" id="PF26271"/>
    </source>
</evidence>
<protein>
    <submittedName>
        <fullName evidence="5">Uncharacterized protein</fullName>
    </submittedName>
</protein>
<dbReference type="OrthoDB" id="238089at2157"/>
<dbReference type="InterPro" id="IPR058809">
    <property type="entry name" value="DUF8073_M"/>
</dbReference>
<feature type="region of interest" description="Disordered" evidence="1">
    <location>
        <begin position="182"/>
        <end position="213"/>
    </location>
</feature>
<dbReference type="InterPro" id="IPR058810">
    <property type="entry name" value="DUF8073_C"/>
</dbReference>
<dbReference type="Pfam" id="PF26272">
    <property type="entry name" value="DUF8073_N"/>
    <property type="match status" value="1"/>
</dbReference>
<evidence type="ECO:0000313" key="5">
    <source>
        <dbReference type="EMBL" id="POG54005.1"/>
    </source>
</evidence>
<evidence type="ECO:0000256" key="1">
    <source>
        <dbReference type="SAM" id="MobiDB-lite"/>
    </source>
</evidence>
<dbReference type="Pfam" id="PF26271">
    <property type="entry name" value="DUF8073_M"/>
    <property type="match status" value="1"/>
</dbReference>
<feature type="domain" description="DUF8073" evidence="4">
    <location>
        <begin position="4"/>
        <end position="106"/>
    </location>
</feature>
<name>A0A2P4NLI3_9EURY</name>
<dbReference type="AlphaFoldDB" id="A0A2P4NLI3"/>
<feature type="domain" description="DUF8073" evidence="3">
    <location>
        <begin position="139"/>
        <end position="179"/>
    </location>
</feature>
<sequence length="294" mass="31152">MSVGTSLRRLGKFLEECERTDAASVRESSVAVTDSGASADVEFALSSDADGDAPVRIHGASLESDGSIGLTLGVDDVLPSDHEHVAVDAADVSLDGDPAIVVTVATDAPTTSSTETADDDADADTELPEAVRNPNVPAFEDTTYLEAVYARYDTFERMADAFEMDVTDETVRRYMIDQGVHEPSSYETSLAGEPTGVERPPTPATDGDGSPEALADGIGLPESVTIGQLADAANDAKTVYEFGKALDLERMDALDLLQDLDLLEFVMGRLTTDDDPDVSREDVVARIRQSAGET</sequence>
<gene>
    <name evidence="5" type="ORF">AUR65_015055</name>
</gene>
<feature type="domain" description="DUF8073" evidence="2">
    <location>
        <begin position="228"/>
        <end position="290"/>
    </location>
</feature>
<comment type="caution">
    <text evidence="5">The sequence shown here is derived from an EMBL/GenBank/DDBJ whole genome shotgun (WGS) entry which is preliminary data.</text>
</comment>
<dbReference type="InterPro" id="IPR058811">
    <property type="entry name" value="DUF8073_N"/>
</dbReference>
<dbReference type="Proteomes" id="UP000053621">
    <property type="component" value="Unassembled WGS sequence"/>
</dbReference>